<dbReference type="InterPro" id="IPR041519">
    <property type="entry name" value="HEPN_RiboL-PSP"/>
</dbReference>
<proteinExistence type="predicted"/>
<protein>
    <recommendedName>
        <fullName evidence="1">RiboL-PSP-HEPN domain-containing protein</fullName>
    </recommendedName>
</protein>
<accession>A0A379PN28</accession>
<dbReference type="RefSeq" id="WP_139323240.1">
    <property type="nucleotide sequence ID" value="NZ_CBCSHT010000070.1"/>
</dbReference>
<evidence type="ECO:0000313" key="2">
    <source>
        <dbReference type="EMBL" id="SUE95436.1"/>
    </source>
</evidence>
<dbReference type="EMBL" id="UGVN01000003">
    <property type="protein sequence ID" value="SUE95436.1"/>
    <property type="molecule type" value="Genomic_DNA"/>
</dbReference>
<dbReference type="Pfam" id="PF18735">
    <property type="entry name" value="HEPN_RiboL-PSP"/>
    <property type="match status" value="1"/>
</dbReference>
<evidence type="ECO:0000313" key="3">
    <source>
        <dbReference type="Proteomes" id="UP000254919"/>
    </source>
</evidence>
<sequence length="229" mass="25547">MRSPESVFEDLEADRASREAEMRLIDRLIQAAASANEQAMLKRSLILLMYAHLEGFCKFSLLSYTSALNALGLTCAEASYPVAAATLHKVFAALRDPNSKHETFRNRMPDDTQLHLSAREQMFVESYERITAHKVDIPDQVVDTKSNLSPDVLKKLLFQLGLDCLSIEVHRSNISKLLGIRNAISHGDRLLIPSDQALSDYLATTLAIMAFMQGEIYSALSGRKYLKSA</sequence>
<dbReference type="Proteomes" id="UP000254919">
    <property type="component" value="Unassembled WGS sequence"/>
</dbReference>
<dbReference type="AlphaFoldDB" id="A0A379PN28"/>
<feature type="domain" description="RiboL-PSP-HEPN" evidence="1">
    <location>
        <begin position="14"/>
        <end position="212"/>
    </location>
</feature>
<organism evidence="2 3">
    <name type="scientific">Roseomonas mucosa</name>
    <dbReference type="NCBI Taxonomy" id="207340"/>
    <lineage>
        <taxon>Bacteria</taxon>
        <taxon>Pseudomonadati</taxon>
        <taxon>Pseudomonadota</taxon>
        <taxon>Alphaproteobacteria</taxon>
        <taxon>Acetobacterales</taxon>
        <taxon>Roseomonadaceae</taxon>
        <taxon>Roseomonas</taxon>
    </lineage>
</organism>
<reference evidence="2 3" key="1">
    <citation type="submission" date="2018-06" db="EMBL/GenBank/DDBJ databases">
        <authorList>
            <consortium name="Pathogen Informatics"/>
            <person name="Doyle S."/>
        </authorList>
    </citation>
    <scope>NUCLEOTIDE SEQUENCE [LARGE SCALE GENOMIC DNA]</scope>
    <source>
        <strain evidence="2 3">NCTC13291</strain>
    </source>
</reference>
<gene>
    <name evidence="2" type="ORF">NCTC13291_04322</name>
</gene>
<evidence type="ECO:0000259" key="1">
    <source>
        <dbReference type="Pfam" id="PF18735"/>
    </source>
</evidence>
<name>A0A379PN28_9PROT</name>